<keyword evidence="3" id="KW-0862">Zinc</keyword>
<evidence type="ECO:0000256" key="2">
    <source>
        <dbReference type="ARBA" id="ARBA00022771"/>
    </source>
</evidence>
<dbReference type="SUPFAM" id="SSF144232">
    <property type="entry name" value="HIT/MYND zinc finger-like"/>
    <property type="match status" value="1"/>
</dbReference>
<evidence type="ECO:0000256" key="1">
    <source>
        <dbReference type="ARBA" id="ARBA00022723"/>
    </source>
</evidence>
<dbReference type="Proteomes" id="UP000186601">
    <property type="component" value="Unassembled WGS sequence"/>
</dbReference>
<name>A0A2R6NQH3_9APHY</name>
<dbReference type="AlphaFoldDB" id="A0A2R6NQH3"/>
<keyword evidence="2 4" id="KW-0863">Zinc-finger</keyword>
<dbReference type="GO" id="GO:0008270">
    <property type="term" value="F:zinc ion binding"/>
    <property type="evidence" value="ECO:0007669"/>
    <property type="project" value="UniProtKB-KW"/>
</dbReference>
<proteinExistence type="predicted"/>
<gene>
    <name evidence="6" type="ORF">PHLCEN_2v9625</name>
</gene>
<dbReference type="PROSITE" id="PS50865">
    <property type="entry name" value="ZF_MYND_2"/>
    <property type="match status" value="1"/>
</dbReference>
<dbReference type="Gene3D" id="6.10.140.2220">
    <property type="match status" value="1"/>
</dbReference>
<dbReference type="STRING" id="98765.A0A2R6NQH3"/>
<keyword evidence="7" id="KW-1185">Reference proteome</keyword>
<evidence type="ECO:0000313" key="7">
    <source>
        <dbReference type="Proteomes" id="UP000186601"/>
    </source>
</evidence>
<evidence type="ECO:0000256" key="4">
    <source>
        <dbReference type="PROSITE-ProRule" id="PRU00134"/>
    </source>
</evidence>
<evidence type="ECO:0000256" key="3">
    <source>
        <dbReference type="ARBA" id="ARBA00022833"/>
    </source>
</evidence>
<dbReference type="Pfam" id="PF01753">
    <property type="entry name" value="zf-MYND"/>
    <property type="match status" value="1"/>
</dbReference>
<reference evidence="6 7" key="1">
    <citation type="submission" date="2018-02" db="EMBL/GenBank/DDBJ databases">
        <title>Genome sequence of the basidiomycete white-rot fungus Phlebia centrifuga.</title>
        <authorList>
            <person name="Granchi Z."/>
            <person name="Peng M."/>
            <person name="de Vries R.P."/>
            <person name="Hilden K."/>
            <person name="Makela M.R."/>
            <person name="Grigoriev I."/>
            <person name="Riley R."/>
        </authorList>
    </citation>
    <scope>NUCLEOTIDE SEQUENCE [LARGE SCALE GENOMIC DNA]</scope>
    <source>
        <strain evidence="6 7">FBCC195</strain>
    </source>
</reference>
<sequence length="413" mass="46299">MDVSIPPSTKLSDEALEKRLRQALNASQVSSQLITKSPINIKSLHKWPLGSSLYESVRRGNWQESMANYSSRIGGGNTEASALSGNAFMDLRQTILSLANSWDKGIRVAVMQDEDHEKCAVNIRINDKTPLITLVYQEITQENPWPGVQWVKDLIQTANGPFHLPNITASELEQKLILKLLSINAKHVPADYKVTKRRTEQDFQVSFLLPVGPLAFEDLGKLNADTGCVVCGEKTASRCSQCQSVSYCGTNRYLSVECQKEDWPKHKTKCRSLKGGTWHTLPINASLPEFEGVYATHVNRFSSLTSLPKTTTPSSFSSSSPPPNVHGEKLFLVKMQISIIASEGNLLIYDRQRSMQVYFLQTTDPALFALFKEEMDGPRGGYMGMKMYRWAKRTGDFQLSVCLDREPGEEIKW</sequence>
<evidence type="ECO:0000313" key="6">
    <source>
        <dbReference type="EMBL" id="PSR74746.1"/>
    </source>
</evidence>
<dbReference type="InterPro" id="IPR002893">
    <property type="entry name" value="Znf_MYND"/>
</dbReference>
<dbReference type="EMBL" id="MLYV02000961">
    <property type="protein sequence ID" value="PSR74746.1"/>
    <property type="molecule type" value="Genomic_DNA"/>
</dbReference>
<organism evidence="6 7">
    <name type="scientific">Hermanssonia centrifuga</name>
    <dbReference type="NCBI Taxonomy" id="98765"/>
    <lineage>
        <taxon>Eukaryota</taxon>
        <taxon>Fungi</taxon>
        <taxon>Dikarya</taxon>
        <taxon>Basidiomycota</taxon>
        <taxon>Agaricomycotina</taxon>
        <taxon>Agaricomycetes</taxon>
        <taxon>Polyporales</taxon>
        <taxon>Meruliaceae</taxon>
        <taxon>Hermanssonia</taxon>
    </lineage>
</organism>
<protein>
    <recommendedName>
        <fullName evidence="5">MYND-type domain-containing protein</fullName>
    </recommendedName>
</protein>
<dbReference type="OrthoDB" id="341421at2759"/>
<evidence type="ECO:0000259" key="5">
    <source>
        <dbReference type="PROSITE" id="PS50865"/>
    </source>
</evidence>
<comment type="caution">
    <text evidence="6">The sequence shown here is derived from an EMBL/GenBank/DDBJ whole genome shotgun (WGS) entry which is preliminary data.</text>
</comment>
<feature type="domain" description="MYND-type" evidence="5">
    <location>
        <begin position="228"/>
        <end position="270"/>
    </location>
</feature>
<accession>A0A2R6NQH3</accession>
<keyword evidence="1" id="KW-0479">Metal-binding</keyword>